<evidence type="ECO:0000313" key="2">
    <source>
        <dbReference type="Proteomes" id="UP001060085"/>
    </source>
</evidence>
<proteinExistence type="predicted"/>
<name>A0ACC0AJD2_CATRO</name>
<evidence type="ECO:0000313" key="1">
    <source>
        <dbReference type="EMBL" id="KAI5660924.1"/>
    </source>
</evidence>
<dbReference type="EMBL" id="CM044705">
    <property type="protein sequence ID" value="KAI5660924.1"/>
    <property type="molecule type" value="Genomic_DNA"/>
</dbReference>
<reference evidence="2" key="1">
    <citation type="journal article" date="2023" name="Nat. Plants">
        <title>Single-cell RNA sequencing provides a high-resolution roadmap for understanding the multicellular compartmentation of specialized metabolism.</title>
        <authorList>
            <person name="Sun S."/>
            <person name="Shen X."/>
            <person name="Li Y."/>
            <person name="Li Y."/>
            <person name="Wang S."/>
            <person name="Li R."/>
            <person name="Zhang H."/>
            <person name="Shen G."/>
            <person name="Guo B."/>
            <person name="Wei J."/>
            <person name="Xu J."/>
            <person name="St-Pierre B."/>
            <person name="Chen S."/>
            <person name="Sun C."/>
        </authorList>
    </citation>
    <scope>NUCLEOTIDE SEQUENCE [LARGE SCALE GENOMIC DNA]</scope>
</reference>
<accession>A0ACC0AJD2</accession>
<dbReference type="Proteomes" id="UP001060085">
    <property type="component" value="Linkage Group LG05"/>
</dbReference>
<comment type="caution">
    <text evidence="1">The sequence shown here is derived from an EMBL/GenBank/DDBJ whole genome shotgun (WGS) entry which is preliminary data.</text>
</comment>
<sequence>MAAATRGGGGGLTTPFGLLKLSGRDFDSSLPQHYYRNGNVELKKNKWQFVSSSGGWERIVVKCSCSDSVVPVPANKSSKSVEKSKEWRRDGKGNSAKYRVQASPISFAPSPGSGFVSKQEKFFSRCTPRNTGPQSRDSPPKRDTGIANEKDWGISLLHENVNESGINEDGSTWYRESGEDDGENGYRCRWTRMGGQSYDGTSEWKETWWEKSDWTGYKELGVEKSGRNTVGDSWWETWREVLHQDEWSNLAKIERSAQKQAKSGTENAGWYENWWEKYDAKGWTEKGAHKYGRLNEQSWWEKWGEHYDGSGSVLKWTDKWAETELGTKWGDKWEEKFFAGIGSRHGETWHVSPGGERWSRTWGEEHFGNGKVHKYGKSTTGESWDIVVDEETYYEAEPHYGWADVVGDSSQLLSIEPRERPPGIYPNLDFGSNSSSPPSEDEDDDDDDDETE</sequence>
<organism evidence="1 2">
    <name type="scientific">Catharanthus roseus</name>
    <name type="common">Madagascar periwinkle</name>
    <name type="synonym">Vinca rosea</name>
    <dbReference type="NCBI Taxonomy" id="4058"/>
    <lineage>
        <taxon>Eukaryota</taxon>
        <taxon>Viridiplantae</taxon>
        <taxon>Streptophyta</taxon>
        <taxon>Embryophyta</taxon>
        <taxon>Tracheophyta</taxon>
        <taxon>Spermatophyta</taxon>
        <taxon>Magnoliopsida</taxon>
        <taxon>eudicotyledons</taxon>
        <taxon>Gunneridae</taxon>
        <taxon>Pentapetalae</taxon>
        <taxon>asterids</taxon>
        <taxon>lamiids</taxon>
        <taxon>Gentianales</taxon>
        <taxon>Apocynaceae</taxon>
        <taxon>Rauvolfioideae</taxon>
        <taxon>Vinceae</taxon>
        <taxon>Catharanthinae</taxon>
        <taxon>Catharanthus</taxon>
    </lineage>
</organism>
<keyword evidence="2" id="KW-1185">Reference proteome</keyword>
<gene>
    <name evidence="1" type="ORF">M9H77_20247</name>
</gene>
<protein>
    <submittedName>
        <fullName evidence="1">Uncharacterized protein</fullName>
    </submittedName>
</protein>